<dbReference type="Gene3D" id="1.10.287.110">
    <property type="entry name" value="DnaJ domain"/>
    <property type="match status" value="1"/>
</dbReference>
<feature type="compositionally biased region" description="Basic and acidic residues" evidence="2">
    <location>
        <begin position="538"/>
        <end position="557"/>
    </location>
</feature>
<gene>
    <name evidence="4" type="ORF">BRADI_2g47575v3</name>
</gene>
<dbReference type="InterPro" id="IPR018253">
    <property type="entry name" value="DnaJ_domain_CS"/>
</dbReference>
<evidence type="ECO:0000313" key="6">
    <source>
        <dbReference type="Proteomes" id="UP000008810"/>
    </source>
</evidence>
<dbReference type="CDD" id="cd06257">
    <property type="entry name" value="DnaJ"/>
    <property type="match status" value="1"/>
</dbReference>
<dbReference type="SUPFAM" id="SSF46565">
    <property type="entry name" value="Chaperone J-domain"/>
    <property type="match status" value="1"/>
</dbReference>
<feature type="domain" description="J" evidence="3">
    <location>
        <begin position="6"/>
        <end position="71"/>
    </location>
</feature>
<dbReference type="PROSITE" id="PS00636">
    <property type="entry name" value="DNAJ_1"/>
    <property type="match status" value="1"/>
</dbReference>
<feature type="compositionally biased region" description="Low complexity" evidence="2">
    <location>
        <begin position="523"/>
        <end position="537"/>
    </location>
</feature>
<dbReference type="InterPro" id="IPR026894">
    <property type="entry name" value="DnaJ_X"/>
</dbReference>
<comment type="similarity">
    <text evidence="1">Belongs to the plant dehydrin family.</text>
</comment>
<evidence type="ECO:0000259" key="3">
    <source>
        <dbReference type="PROSITE" id="PS50076"/>
    </source>
</evidence>
<feature type="compositionally biased region" description="Basic and acidic residues" evidence="2">
    <location>
        <begin position="459"/>
        <end position="473"/>
    </location>
</feature>
<reference evidence="4" key="2">
    <citation type="submission" date="2017-06" db="EMBL/GenBank/DDBJ databases">
        <title>WGS assembly of Brachypodium distachyon.</title>
        <authorList>
            <consortium name="The International Brachypodium Initiative"/>
            <person name="Lucas S."/>
            <person name="Harmon-Smith M."/>
            <person name="Lail K."/>
            <person name="Tice H."/>
            <person name="Grimwood J."/>
            <person name="Bruce D."/>
            <person name="Barry K."/>
            <person name="Shu S."/>
            <person name="Lindquist E."/>
            <person name="Wang M."/>
            <person name="Pitluck S."/>
            <person name="Vogel J.P."/>
            <person name="Garvin D.F."/>
            <person name="Mockler T.C."/>
            <person name="Schmutz J."/>
            <person name="Rokhsar D."/>
            <person name="Bevan M.W."/>
        </authorList>
    </citation>
    <scope>NUCLEOTIDE SEQUENCE</scope>
    <source>
        <strain evidence="4">Bd21</strain>
    </source>
</reference>
<feature type="region of interest" description="Disordered" evidence="2">
    <location>
        <begin position="453"/>
        <end position="557"/>
    </location>
</feature>
<dbReference type="InterPro" id="IPR000167">
    <property type="entry name" value="Dehydrin"/>
</dbReference>
<keyword evidence="6" id="KW-1185">Reference proteome</keyword>
<accession>A0A0Q3GDY3</accession>
<dbReference type="PRINTS" id="PR00625">
    <property type="entry name" value="JDOMAIN"/>
</dbReference>
<reference evidence="4 5" key="1">
    <citation type="journal article" date="2010" name="Nature">
        <title>Genome sequencing and analysis of the model grass Brachypodium distachyon.</title>
        <authorList>
            <consortium name="International Brachypodium Initiative"/>
        </authorList>
    </citation>
    <scope>NUCLEOTIDE SEQUENCE [LARGE SCALE GENOMIC DNA]</scope>
    <source>
        <strain evidence="4 5">Bd21</strain>
    </source>
</reference>
<dbReference type="PANTHER" id="PTHR44094:SF6">
    <property type="entry name" value="OS01G0702450 PROTEIN"/>
    <property type="match status" value="1"/>
</dbReference>
<dbReference type="EnsemblPlants" id="KQK09367">
    <property type="protein sequence ID" value="KQK09367"/>
    <property type="gene ID" value="BRADI_2g47575v3"/>
</dbReference>
<evidence type="ECO:0000256" key="1">
    <source>
        <dbReference type="RuleBase" id="RU003995"/>
    </source>
</evidence>
<dbReference type="Pfam" id="PF14308">
    <property type="entry name" value="DnaJ-X"/>
    <property type="match status" value="1"/>
</dbReference>
<dbReference type="GO" id="GO:0005783">
    <property type="term" value="C:endoplasmic reticulum"/>
    <property type="evidence" value="ECO:0007669"/>
    <property type="project" value="UniProtKB-ARBA"/>
</dbReference>
<name>A0A0Q3GDY3_BRADI</name>
<evidence type="ECO:0000313" key="4">
    <source>
        <dbReference type="EMBL" id="KQK09367.1"/>
    </source>
</evidence>
<dbReference type="ExpressionAtlas" id="A0A0Q3GDY3">
    <property type="expression patterns" value="baseline"/>
</dbReference>
<dbReference type="InterPro" id="IPR030513">
    <property type="entry name" value="Dehydrin_CS"/>
</dbReference>
<dbReference type="PANTHER" id="PTHR44094">
    <property type="entry name" value="DNAJ HEAT SHOCK N-TERMINAL DOMAIN-CONTAINING PROTEIN"/>
    <property type="match status" value="1"/>
</dbReference>
<sequence length="557" mass="60848">MVKDTAYYDTLGVSTAASAAEIKKAYYLKAKLVHPDKNSGNPDAARKFQELGEAYQVLSDPVKKDSYDKHGKEGLPHDNMIDPTAVFGMLFGSDYFEDYVGQLALASVASVETEEDSDSPEASARIQEKIKELQTEREQKLIQSLKFRIQPYVDRRHKEFGDWASAEAQRLSEAAFGEAMLHTIGYIYVRQAARELGKSRMYMGVPFIAEWVRDKGHHVKSQVNAAAGAIALIQLQEGMKKIEDGDNKEEQIMKSIEEKKDAMLSSLWKINVVDIESTLWRVCRAFLRENNVSKDVLMLRTKGLKKLGSIFQNPNRENPLERKHCGESAQLMADYSGEYGHPYPRVDQYGNPVPPVDQYGNPIPRELGLLPTYSSEGIGDMVVAPADYGAGMASTAYPHEGVILGGGGAVSPNGATEAYTHDEGALSGGSLAPGETTAYAYDEGVVGSGIIAGDQLQSSREKEEHTTLGETLRRSGSSSSSSSSEDDGQGGRQRRKKSIKEKIKEKFPGSNNSNKQEEHKGAGHAVPAAAGTGTHAAATHEKKGIMQKIKEKLPGHH</sequence>
<dbReference type="Gramene" id="KQK09367">
    <property type="protein sequence ID" value="KQK09367"/>
    <property type="gene ID" value="BRADI_2g47575v3"/>
</dbReference>
<dbReference type="InterPro" id="IPR036869">
    <property type="entry name" value="J_dom_sf"/>
</dbReference>
<dbReference type="PROSITE" id="PS00823">
    <property type="entry name" value="DEHYDRIN_2"/>
    <property type="match status" value="1"/>
</dbReference>
<dbReference type="SMART" id="SM00271">
    <property type="entry name" value="DnaJ"/>
    <property type="match status" value="1"/>
</dbReference>
<dbReference type="Proteomes" id="UP000008810">
    <property type="component" value="Chromosome 2"/>
</dbReference>
<dbReference type="AlphaFoldDB" id="A0A0Q3GDY3"/>
<reference evidence="5" key="3">
    <citation type="submission" date="2018-08" db="UniProtKB">
        <authorList>
            <consortium name="EnsemblPlants"/>
        </authorList>
    </citation>
    <scope>IDENTIFICATION</scope>
    <source>
        <strain evidence="5">cv. Bd21</strain>
    </source>
</reference>
<dbReference type="PROSITE" id="PS00315">
    <property type="entry name" value="DEHYDRIN_1"/>
    <property type="match status" value="1"/>
</dbReference>
<dbReference type="GO" id="GO:0009415">
    <property type="term" value="P:response to water"/>
    <property type="evidence" value="ECO:0007669"/>
    <property type="project" value="InterPro"/>
</dbReference>
<dbReference type="Pfam" id="PF00257">
    <property type="entry name" value="Dehydrin"/>
    <property type="match status" value="1"/>
</dbReference>
<dbReference type="Pfam" id="PF00226">
    <property type="entry name" value="DnaJ"/>
    <property type="match status" value="1"/>
</dbReference>
<dbReference type="InterPro" id="IPR052423">
    <property type="entry name" value="EMIR"/>
</dbReference>
<dbReference type="InParanoid" id="A0A0Q3GDY3"/>
<dbReference type="EMBL" id="CM000881">
    <property type="protein sequence ID" value="KQK09367.1"/>
    <property type="molecule type" value="Genomic_DNA"/>
</dbReference>
<dbReference type="PROSITE" id="PS50076">
    <property type="entry name" value="DNAJ_2"/>
    <property type="match status" value="1"/>
</dbReference>
<organism evidence="4">
    <name type="scientific">Brachypodium distachyon</name>
    <name type="common">Purple false brome</name>
    <name type="synonym">Trachynia distachya</name>
    <dbReference type="NCBI Taxonomy" id="15368"/>
    <lineage>
        <taxon>Eukaryota</taxon>
        <taxon>Viridiplantae</taxon>
        <taxon>Streptophyta</taxon>
        <taxon>Embryophyta</taxon>
        <taxon>Tracheophyta</taxon>
        <taxon>Spermatophyta</taxon>
        <taxon>Magnoliopsida</taxon>
        <taxon>Liliopsida</taxon>
        <taxon>Poales</taxon>
        <taxon>Poaceae</taxon>
        <taxon>BOP clade</taxon>
        <taxon>Pooideae</taxon>
        <taxon>Stipodae</taxon>
        <taxon>Brachypodieae</taxon>
        <taxon>Brachypodium</taxon>
    </lineage>
</organism>
<proteinExistence type="inferred from homology"/>
<evidence type="ECO:0000256" key="2">
    <source>
        <dbReference type="SAM" id="MobiDB-lite"/>
    </source>
</evidence>
<protein>
    <recommendedName>
        <fullName evidence="3">J domain-containing protein</fullName>
    </recommendedName>
</protein>
<dbReference type="InterPro" id="IPR001623">
    <property type="entry name" value="DnaJ_domain"/>
</dbReference>
<dbReference type="OrthoDB" id="10250354at2759"/>
<evidence type="ECO:0000313" key="5">
    <source>
        <dbReference type="EnsemblPlants" id="KQK09367"/>
    </source>
</evidence>